<feature type="region of interest" description="Disordered" evidence="4">
    <location>
        <begin position="538"/>
        <end position="580"/>
    </location>
</feature>
<dbReference type="InterPro" id="IPR001584">
    <property type="entry name" value="Integrase_cat-core"/>
</dbReference>
<dbReference type="PROSITE" id="PS50994">
    <property type="entry name" value="INTEGRASE"/>
    <property type="match status" value="1"/>
</dbReference>
<reference evidence="8 9" key="1">
    <citation type="submission" date="2018-09" db="EMBL/GenBank/DDBJ databases">
        <title>A high-quality reference genome of wild soybean provides a powerful tool to mine soybean genomes.</title>
        <authorList>
            <person name="Xie M."/>
            <person name="Chung C.Y.L."/>
            <person name="Li M.-W."/>
            <person name="Wong F.-L."/>
            <person name="Chan T.-F."/>
            <person name="Lam H.-M."/>
        </authorList>
    </citation>
    <scope>NUCLEOTIDE SEQUENCE [LARGE SCALE GENOMIC DNA]</scope>
    <source>
        <strain evidence="9">cv. W05</strain>
        <tissue evidence="8">Hypocotyl of etiolated seedlings</tissue>
    </source>
</reference>
<dbReference type="InterPro" id="IPR012337">
    <property type="entry name" value="RNaseH-like_sf"/>
</dbReference>
<dbReference type="Pfam" id="PF13976">
    <property type="entry name" value="gag_pre-integrs"/>
    <property type="match status" value="1"/>
</dbReference>
<evidence type="ECO:0000256" key="1">
    <source>
        <dbReference type="ARBA" id="ARBA00004479"/>
    </source>
</evidence>
<dbReference type="InterPro" id="IPR051824">
    <property type="entry name" value="LRR_Rcpt-Like_S/T_Kinase"/>
</dbReference>
<comment type="caution">
    <text evidence="8">The sequence shown here is derived from an EMBL/GenBank/DDBJ whole genome shotgun (WGS) entry which is preliminary data.</text>
</comment>
<dbReference type="FunFam" id="1.10.510.10:FF:000095">
    <property type="entry name" value="protein STRUBBELIG-RECEPTOR FAMILY 8"/>
    <property type="match status" value="1"/>
</dbReference>
<evidence type="ECO:0000256" key="4">
    <source>
        <dbReference type="SAM" id="MobiDB-lite"/>
    </source>
</evidence>
<dbReference type="Gene3D" id="3.30.200.20">
    <property type="entry name" value="Phosphorylase Kinase, domain 1"/>
    <property type="match status" value="1"/>
</dbReference>
<sequence>MQFLRGLNDRYSNVKSNILMMDPLPSINKVFSYATQQERLLNGTVSMNNLSLINAANASHPRNLCSYCGKNGHAVEDCCKKNGYPSNFSSNRGRGGRTFLGNGRGSNIDRNAKVCNYCGINGHIETKCFKKHGYPPGHRLYKVPGANINNTATEPVNNENPTTITAIQEGKNSEMNVLPIICNINNDSDLNTWLLDSGATDHIASSLDLYSECKQIPPITVSLPNGEQLIARYFGTVHISEFLVLTNVLYLPNFNFNLIFISKLTNSMHYQLIFLANKCLIQEISTKKMIGTIDVESGLYKLKTTSGHHNSTPLAVLNPSNYANSCTKILIDIWHCRLGHLSNERMLAMKQYYPNLNFVKEIICDACHKAKQKKLIFPISSSHSLSPFTLIHVDIWGPCSTTSIHGHKYFITIVDDHTRFVWVLPTSSKAETQSLLQGFIKSVERQFDTKVKTIRSDNGAEFIMSHFFQATGIIHQTTCVETPQQNGIVERKHQHLLNVTRALLFQSNLPHIFWSYALLHAATLINIIPTTHNPQAFSFPIDSPSPPPLPPQSEPVPIDQPNTDHTSSAPTPRRTDRIRTRPTKYTDYQTSFTSATITNHPGTKHPISSVISYNKLSSSYHSFILNISANSEPKSYNEACKHDSWVQAMHDEISALERNNTWVLTDLPQHKNVIGCKWVYKIKHNSDGSIERYKARLVAKGYTQIEGLDYLDTFSPVAKITTVRLLLTLAALNNWYLRQLDVNNAFLHGGLHEEVYMVLPPGMKSAKPGQVCKLQRSLYGLKQASRQWYARLSTFLAHHGFKQSVADYSLFTLKKANSFTALLVYVDDIVLSGNDLSVISSITKLLDDTFKIKDLGNLKYFLGFEVARGTSGINICQRKYALDLLTDTDMLHCKPVSTPFDYYTRLHQASGSMLSDSQISSYRCLIGRLIYLTNTRPDITFAVQHLSQFIASPTTAHYTALYRILRYIKAAPGLGLFFPSTSELQLKAFSDSDWAGCVDTRKSITGFSVYLGSSLISWKSKKQAIVSRSSFEAGYRALTSVTCEIQWLTYLLHDFDITYKPALVFCDNKSGLHIAVNPVFHERTKHIEIDCHIVRDKLLSGLIKLLPIASQQQLADVYTKALAPGAFRFICSKLGRTGTVYKAVLDDGTTLMVKRLQESQYTEKQFMSEMGTLGTVKHRNLVPLLGFCMAKRERLLVYKNMPNGILHDQLHPADGVSTLDWTTRLKIAIGAAKGLAWLHHSCNPCIIHRNISSKCMLLDADFEPKISDFGLARLMNPIDTHLSTFVNGEFGDLGYVAPEYTRTLVATTKGDIYSFGTVLLELVTGERPTNVYKAPETFKGNLVEWITELTSNAEHHDAIDESLVSKDADSELFQFLKVVCNCVSPTPKERPTMFEVYQLLRAIGGRYNFTTEDEILVPTDIGDTDKMEEFIVAREGSY</sequence>
<keyword evidence="3" id="KW-0479">Metal-binding</keyword>
<feature type="compositionally biased region" description="Polar residues" evidence="4">
    <location>
        <begin position="560"/>
        <end position="569"/>
    </location>
</feature>
<dbReference type="SUPFAM" id="SSF56112">
    <property type="entry name" value="Protein kinase-like (PK-like)"/>
    <property type="match status" value="1"/>
</dbReference>
<evidence type="ECO:0000259" key="5">
    <source>
        <dbReference type="PROSITE" id="PS50011"/>
    </source>
</evidence>
<dbReference type="SUPFAM" id="SSF53098">
    <property type="entry name" value="Ribonuclease H-like"/>
    <property type="match status" value="1"/>
</dbReference>
<keyword evidence="9" id="KW-1185">Reference proteome</keyword>
<dbReference type="GO" id="GO:0008270">
    <property type="term" value="F:zinc ion binding"/>
    <property type="evidence" value="ECO:0007669"/>
    <property type="project" value="UniProtKB-KW"/>
</dbReference>
<evidence type="ECO:0000256" key="3">
    <source>
        <dbReference type="PROSITE-ProRule" id="PRU00047"/>
    </source>
</evidence>
<dbReference type="InterPro" id="IPR043502">
    <property type="entry name" value="DNA/RNA_pol_sf"/>
</dbReference>
<dbReference type="InterPro" id="IPR054722">
    <property type="entry name" value="PolX-like_BBD"/>
</dbReference>
<dbReference type="SUPFAM" id="SSF56672">
    <property type="entry name" value="DNA/RNA polymerases"/>
    <property type="match status" value="1"/>
</dbReference>
<feature type="domain" description="Protein kinase" evidence="5">
    <location>
        <begin position="1126"/>
        <end position="1410"/>
    </location>
</feature>
<dbReference type="Gene3D" id="3.30.420.10">
    <property type="entry name" value="Ribonuclease H-like superfamily/Ribonuclease H"/>
    <property type="match status" value="1"/>
</dbReference>
<dbReference type="GO" id="GO:0015074">
    <property type="term" value="P:DNA integration"/>
    <property type="evidence" value="ECO:0007669"/>
    <property type="project" value="InterPro"/>
</dbReference>
<keyword evidence="3" id="KW-0862">Zinc</keyword>
<dbReference type="GO" id="GO:0003676">
    <property type="term" value="F:nucleic acid binding"/>
    <property type="evidence" value="ECO:0007669"/>
    <property type="project" value="InterPro"/>
</dbReference>
<dbReference type="GO" id="GO:0005524">
    <property type="term" value="F:ATP binding"/>
    <property type="evidence" value="ECO:0007669"/>
    <property type="project" value="InterPro"/>
</dbReference>
<keyword evidence="2" id="KW-0378">Hydrolase</keyword>
<dbReference type="EMBL" id="QZWG01000003">
    <property type="protein sequence ID" value="RZC19903.1"/>
    <property type="molecule type" value="Genomic_DNA"/>
</dbReference>
<keyword evidence="2" id="KW-0064">Aspartyl protease</keyword>
<dbReference type="Pfam" id="PF00665">
    <property type="entry name" value="rve"/>
    <property type="match status" value="1"/>
</dbReference>
<dbReference type="InterPro" id="IPR000719">
    <property type="entry name" value="Prot_kinase_dom"/>
</dbReference>
<dbReference type="InterPro" id="IPR001245">
    <property type="entry name" value="Ser-Thr/Tyr_kinase_cat_dom"/>
</dbReference>
<evidence type="ECO:0000259" key="6">
    <source>
        <dbReference type="PROSITE" id="PS50158"/>
    </source>
</evidence>
<dbReference type="GO" id="GO:0004672">
    <property type="term" value="F:protein kinase activity"/>
    <property type="evidence" value="ECO:0007669"/>
    <property type="project" value="InterPro"/>
</dbReference>
<dbReference type="InterPro" id="IPR036397">
    <property type="entry name" value="RNaseH_sf"/>
</dbReference>
<keyword evidence="8" id="KW-0808">Transferase</keyword>
<organism evidence="8 9">
    <name type="scientific">Glycine soja</name>
    <name type="common">Wild soybean</name>
    <dbReference type="NCBI Taxonomy" id="3848"/>
    <lineage>
        <taxon>Eukaryota</taxon>
        <taxon>Viridiplantae</taxon>
        <taxon>Streptophyta</taxon>
        <taxon>Embryophyta</taxon>
        <taxon>Tracheophyta</taxon>
        <taxon>Spermatophyta</taxon>
        <taxon>Magnoliopsida</taxon>
        <taxon>eudicotyledons</taxon>
        <taxon>Gunneridae</taxon>
        <taxon>Pentapetalae</taxon>
        <taxon>rosids</taxon>
        <taxon>fabids</taxon>
        <taxon>Fabales</taxon>
        <taxon>Fabaceae</taxon>
        <taxon>Papilionoideae</taxon>
        <taxon>50 kb inversion clade</taxon>
        <taxon>NPAAA clade</taxon>
        <taxon>indigoferoid/millettioid clade</taxon>
        <taxon>Phaseoleae</taxon>
        <taxon>Glycine</taxon>
        <taxon>Glycine subgen. Soja</taxon>
    </lineage>
</organism>
<dbReference type="CDD" id="cd09272">
    <property type="entry name" value="RNase_HI_RT_Ty1"/>
    <property type="match status" value="1"/>
</dbReference>
<feature type="compositionally biased region" description="Pro residues" evidence="4">
    <location>
        <begin position="543"/>
        <end position="554"/>
    </location>
</feature>
<gene>
    <name evidence="8" type="ORF">D0Y65_006663</name>
</gene>
<comment type="subcellular location">
    <subcellularLocation>
        <location evidence="1">Membrane</location>
        <topology evidence="1">Single-pass type I membrane protein</topology>
    </subcellularLocation>
</comment>
<feature type="domain" description="Integrase catalytic" evidence="7">
    <location>
        <begin position="383"/>
        <end position="548"/>
    </location>
</feature>
<dbReference type="GO" id="GO:0016020">
    <property type="term" value="C:membrane"/>
    <property type="evidence" value="ECO:0007669"/>
    <property type="project" value="UniProtKB-SubCell"/>
</dbReference>
<evidence type="ECO:0000259" key="7">
    <source>
        <dbReference type="PROSITE" id="PS50994"/>
    </source>
</evidence>
<name>A0A445L9J9_GLYSO</name>
<dbReference type="GO" id="GO:0004190">
    <property type="term" value="F:aspartic-type endopeptidase activity"/>
    <property type="evidence" value="ECO:0007669"/>
    <property type="project" value="UniProtKB-KW"/>
</dbReference>
<dbReference type="InterPro" id="IPR001878">
    <property type="entry name" value="Znf_CCHC"/>
</dbReference>
<dbReference type="PANTHER" id="PTHR48006">
    <property type="entry name" value="LEUCINE-RICH REPEAT-CONTAINING PROTEIN DDB_G0281931-RELATED"/>
    <property type="match status" value="1"/>
</dbReference>
<dbReference type="Proteomes" id="UP000289340">
    <property type="component" value="Chromosome 3"/>
</dbReference>
<evidence type="ECO:0000313" key="9">
    <source>
        <dbReference type="Proteomes" id="UP000289340"/>
    </source>
</evidence>
<protein>
    <submittedName>
        <fullName evidence="8">Retrovirus-related Pol polyprotein from transposon RE1</fullName>
        <ecNumber evidence="8">2.7.7.7</ecNumber>
    </submittedName>
</protein>
<accession>A0A445L9J9</accession>
<dbReference type="Pfam" id="PF22936">
    <property type="entry name" value="Pol_BBD"/>
    <property type="match status" value="1"/>
</dbReference>
<dbReference type="PANTHER" id="PTHR48006:SF88">
    <property type="entry name" value="LRR RECEPTOR-LIKE KINASE FAMILY PROTEIN"/>
    <property type="match status" value="1"/>
</dbReference>
<dbReference type="InterPro" id="IPR013103">
    <property type="entry name" value="RVT_2"/>
</dbReference>
<dbReference type="SMART" id="SM00343">
    <property type="entry name" value="ZnF_C2HC"/>
    <property type="match status" value="2"/>
</dbReference>
<proteinExistence type="predicted"/>
<dbReference type="InterPro" id="IPR011009">
    <property type="entry name" value="Kinase-like_dom_sf"/>
</dbReference>
<keyword evidence="3" id="KW-0863">Zinc-finger</keyword>
<evidence type="ECO:0000256" key="2">
    <source>
        <dbReference type="ARBA" id="ARBA00022750"/>
    </source>
</evidence>
<evidence type="ECO:0000313" key="8">
    <source>
        <dbReference type="EMBL" id="RZC19903.1"/>
    </source>
</evidence>
<dbReference type="InterPro" id="IPR025724">
    <property type="entry name" value="GAG-pre-integrase_dom"/>
</dbReference>
<keyword evidence="8" id="KW-0548">Nucleotidyltransferase</keyword>
<dbReference type="GO" id="GO:0003887">
    <property type="term" value="F:DNA-directed DNA polymerase activity"/>
    <property type="evidence" value="ECO:0007669"/>
    <property type="project" value="UniProtKB-EC"/>
</dbReference>
<dbReference type="EC" id="2.7.7.7" evidence="8"/>
<dbReference type="PROSITE" id="PS50158">
    <property type="entry name" value="ZF_CCHC"/>
    <property type="match status" value="1"/>
</dbReference>
<dbReference type="Pfam" id="PF07727">
    <property type="entry name" value="RVT_2"/>
    <property type="match status" value="1"/>
</dbReference>
<dbReference type="Pfam" id="PF07714">
    <property type="entry name" value="PK_Tyr_Ser-Thr"/>
    <property type="match status" value="1"/>
</dbReference>
<dbReference type="CDD" id="cd14066">
    <property type="entry name" value="STKc_IRAK"/>
    <property type="match status" value="1"/>
</dbReference>
<feature type="domain" description="CCHC-type" evidence="6">
    <location>
        <begin position="65"/>
        <end position="78"/>
    </location>
</feature>
<keyword evidence="2" id="KW-0645">Protease</keyword>
<dbReference type="PROSITE" id="PS50011">
    <property type="entry name" value="PROTEIN_KINASE_DOM"/>
    <property type="match status" value="1"/>
</dbReference>
<dbReference type="Gene3D" id="1.10.510.10">
    <property type="entry name" value="Transferase(Phosphotransferase) domain 1"/>
    <property type="match status" value="1"/>
</dbReference>